<dbReference type="EnsemblPlants" id="TuG1812G0200003245.01.T01">
    <property type="protein sequence ID" value="TuG1812G0200003245.01.T01"/>
    <property type="gene ID" value="TuG1812G0200003245.01"/>
</dbReference>
<dbReference type="Proteomes" id="UP000015106">
    <property type="component" value="Chromosome 2"/>
</dbReference>
<reference evidence="2" key="3">
    <citation type="submission" date="2022-06" db="UniProtKB">
        <authorList>
            <consortium name="EnsemblPlants"/>
        </authorList>
    </citation>
    <scope>IDENTIFICATION</scope>
</reference>
<dbReference type="Gramene" id="TuG1812G0200003245.01.T01">
    <property type="protein sequence ID" value="TuG1812G0200003245.01.T01"/>
    <property type="gene ID" value="TuG1812G0200003245.01"/>
</dbReference>
<organism evidence="2 3">
    <name type="scientific">Triticum urartu</name>
    <name type="common">Red wild einkorn</name>
    <name type="synonym">Crithodium urartu</name>
    <dbReference type="NCBI Taxonomy" id="4572"/>
    <lineage>
        <taxon>Eukaryota</taxon>
        <taxon>Viridiplantae</taxon>
        <taxon>Streptophyta</taxon>
        <taxon>Embryophyta</taxon>
        <taxon>Tracheophyta</taxon>
        <taxon>Spermatophyta</taxon>
        <taxon>Magnoliopsida</taxon>
        <taxon>Liliopsida</taxon>
        <taxon>Poales</taxon>
        <taxon>Poaceae</taxon>
        <taxon>BOP clade</taxon>
        <taxon>Pooideae</taxon>
        <taxon>Triticodae</taxon>
        <taxon>Triticeae</taxon>
        <taxon>Triticinae</taxon>
        <taxon>Triticum</taxon>
    </lineage>
</organism>
<name>A0A8R7PFY3_TRIUA</name>
<accession>A0A8R7PFY3</accession>
<protein>
    <submittedName>
        <fullName evidence="2">Uncharacterized protein</fullName>
    </submittedName>
</protein>
<reference evidence="3" key="1">
    <citation type="journal article" date="2013" name="Nature">
        <title>Draft genome of the wheat A-genome progenitor Triticum urartu.</title>
        <authorList>
            <person name="Ling H.Q."/>
            <person name="Zhao S."/>
            <person name="Liu D."/>
            <person name="Wang J."/>
            <person name="Sun H."/>
            <person name="Zhang C."/>
            <person name="Fan H."/>
            <person name="Li D."/>
            <person name="Dong L."/>
            <person name="Tao Y."/>
            <person name="Gao C."/>
            <person name="Wu H."/>
            <person name="Li Y."/>
            <person name="Cui Y."/>
            <person name="Guo X."/>
            <person name="Zheng S."/>
            <person name="Wang B."/>
            <person name="Yu K."/>
            <person name="Liang Q."/>
            <person name="Yang W."/>
            <person name="Lou X."/>
            <person name="Chen J."/>
            <person name="Feng M."/>
            <person name="Jian J."/>
            <person name="Zhang X."/>
            <person name="Luo G."/>
            <person name="Jiang Y."/>
            <person name="Liu J."/>
            <person name="Wang Z."/>
            <person name="Sha Y."/>
            <person name="Zhang B."/>
            <person name="Wu H."/>
            <person name="Tang D."/>
            <person name="Shen Q."/>
            <person name="Xue P."/>
            <person name="Zou S."/>
            <person name="Wang X."/>
            <person name="Liu X."/>
            <person name="Wang F."/>
            <person name="Yang Y."/>
            <person name="An X."/>
            <person name="Dong Z."/>
            <person name="Zhang K."/>
            <person name="Zhang X."/>
            <person name="Luo M.C."/>
            <person name="Dvorak J."/>
            <person name="Tong Y."/>
            <person name="Wang J."/>
            <person name="Yang H."/>
            <person name="Li Z."/>
            <person name="Wang D."/>
            <person name="Zhang A."/>
            <person name="Wang J."/>
        </authorList>
    </citation>
    <scope>NUCLEOTIDE SEQUENCE</scope>
    <source>
        <strain evidence="3">cv. G1812</strain>
    </source>
</reference>
<reference evidence="2" key="2">
    <citation type="submission" date="2018-03" db="EMBL/GenBank/DDBJ databases">
        <title>The Triticum urartu genome reveals the dynamic nature of wheat genome evolution.</title>
        <authorList>
            <person name="Ling H."/>
            <person name="Ma B."/>
            <person name="Shi X."/>
            <person name="Liu H."/>
            <person name="Dong L."/>
            <person name="Sun H."/>
            <person name="Cao Y."/>
            <person name="Gao Q."/>
            <person name="Zheng S."/>
            <person name="Li Y."/>
            <person name="Yu Y."/>
            <person name="Du H."/>
            <person name="Qi M."/>
            <person name="Li Y."/>
            <person name="Yu H."/>
            <person name="Cui Y."/>
            <person name="Wang N."/>
            <person name="Chen C."/>
            <person name="Wu H."/>
            <person name="Zhao Y."/>
            <person name="Zhang J."/>
            <person name="Li Y."/>
            <person name="Zhou W."/>
            <person name="Zhang B."/>
            <person name="Hu W."/>
            <person name="Eijk M."/>
            <person name="Tang J."/>
            <person name="Witsenboer H."/>
            <person name="Zhao S."/>
            <person name="Li Z."/>
            <person name="Zhang A."/>
            <person name="Wang D."/>
            <person name="Liang C."/>
        </authorList>
    </citation>
    <scope>NUCLEOTIDE SEQUENCE [LARGE SCALE GENOMIC DNA]</scope>
    <source>
        <strain evidence="2">cv. G1812</strain>
    </source>
</reference>
<evidence type="ECO:0000313" key="2">
    <source>
        <dbReference type="EnsemblPlants" id="TuG1812G0200003245.01.T01"/>
    </source>
</evidence>
<evidence type="ECO:0000313" key="3">
    <source>
        <dbReference type="Proteomes" id="UP000015106"/>
    </source>
</evidence>
<keyword evidence="3" id="KW-1185">Reference proteome</keyword>
<dbReference type="AlphaFoldDB" id="A0A8R7PFY3"/>
<evidence type="ECO:0000256" key="1">
    <source>
        <dbReference type="SAM" id="MobiDB-lite"/>
    </source>
</evidence>
<feature type="region of interest" description="Disordered" evidence="1">
    <location>
        <begin position="95"/>
        <end position="116"/>
    </location>
</feature>
<proteinExistence type="predicted"/>
<sequence>LRHDIGKLLRGQHVKNPDLTERHLLANEVDVDLDVLRSAMLDRVTCHVNSTDVITKDNGRGRKRTLKLKKKLSKPAALSHGMSHGSVLNLGTGAGHRGLAFGTKTPGCHQDRHSSQ</sequence>